<protein>
    <submittedName>
        <fullName evidence="1">Uncharacterized protein</fullName>
    </submittedName>
</protein>
<dbReference type="EMBL" id="SOFP01000046">
    <property type="protein sequence ID" value="TFC15296.1"/>
    <property type="molecule type" value="Genomic_DNA"/>
</dbReference>
<evidence type="ECO:0000313" key="1">
    <source>
        <dbReference type="EMBL" id="TFC15296.1"/>
    </source>
</evidence>
<dbReference type="RefSeq" id="WP_134567037.1">
    <property type="nucleotide sequence ID" value="NZ_SOFP01000046.1"/>
</dbReference>
<dbReference type="AlphaFoldDB" id="A0A4R8WSF4"/>
<keyword evidence="2" id="KW-1185">Reference proteome</keyword>
<gene>
    <name evidence="1" type="ORF">E3O19_09260</name>
</gene>
<accession>A0A4R8WSF4</accession>
<evidence type="ECO:0000313" key="2">
    <source>
        <dbReference type="Proteomes" id="UP000298412"/>
    </source>
</evidence>
<organism evidence="1 2">
    <name type="scientific">Cryobacterium algoritolerans</name>
    <dbReference type="NCBI Taxonomy" id="1259184"/>
    <lineage>
        <taxon>Bacteria</taxon>
        <taxon>Bacillati</taxon>
        <taxon>Actinomycetota</taxon>
        <taxon>Actinomycetes</taxon>
        <taxon>Micrococcales</taxon>
        <taxon>Microbacteriaceae</taxon>
        <taxon>Cryobacterium</taxon>
    </lineage>
</organism>
<comment type="caution">
    <text evidence="1">The sequence shown here is derived from an EMBL/GenBank/DDBJ whole genome shotgun (WGS) entry which is preliminary data.</text>
</comment>
<proteinExistence type="predicted"/>
<sequence length="147" mass="15885">MKILGAILVGVIVLAVSAFFIVRSLEERVTSELVTQVSRLEIPAGWQPLSDIVRGEHFLCMSTNPCPSISRRWQVDTAVTDQDLEEIATPAGLVLAVEGTCQRPAAETGETIVCTGRAVKDGYKYQLTVFSVDPNGNLQVALSVRPS</sequence>
<reference evidence="1 2" key="1">
    <citation type="submission" date="2019-03" db="EMBL/GenBank/DDBJ databases">
        <title>Genomics of glacier-inhabiting Cryobacterium strains.</title>
        <authorList>
            <person name="Liu Q."/>
            <person name="Xin Y.-H."/>
        </authorList>
    </citation>
    <scope>NUCLEOTIDE SEQUENCE [LARGE SCALE GENOMIC DNA]</scope>
    <source>
        <strain evidence="1 2">MDT1-3</strain>
    </source>
</reference>
<dbReference type="OrthoDB" id="5117144at2"/>
<dbReference type="Proteomes" id="UP000298412">
    <property type="component" value="Unassembled WGS sequence"/>
</dbReference>
<name>A0A4R8WSF4_9MICO</name>